<accession>A0ABS8UXN3</accession>
<keyword evidence="2" id="KW-1185">Reference proteome</keyword>
<name>A0ABS8UXN3_DATST</name>
<comment type="caution">
    <text evidence="1">The sequence shown here is derived from an EMBL/GenBank/DDBJ whole genome shotgun (WGS) entry which is preliminary data.</text>
</comment>
<reference evidence="1 2" key="1">
    <citation type="journal article" date="2021" name="BMC Genomics">
        <title>Datura genome reveals duplications of psychoactive alkaloid biosynthetic genes and high mutation rate following tissue culture.</title>
        <authorList>
            <person name="Rajewski A."/>
            <person name="Carter-House D."/>
            <person name="Stajich J."/>
            <person name="Litt A."/>
        </authorList>
    </citation>
    <scope>NUCLEOTIDE SEQUENCE [LARGE SCALE GENOMIC DNA]</scope>
    <source>
        <strain evidence="1">AR-01</strain>
    </source>
</reference>
<gene>
    <name evidence="1" type="ORF">HAX54_022981</name>
</gene>
<organism evidence="1 2">
    <name type="scientific">Datura stramonium</name>
    <name type="common">Jimsonweed</name>
    <name type="synonym">Common thornapple</name>
    <dbReference type="NCBI Taxonomy" id="4076"/>
    <lineage>
        <taxon>Eukaryota</taxon>
        <taxon>Viridiplantae</taxon>
        <taxon>Streptophyta</taxon>
        <taxon>Embryophyta</taxon>
        <taxon>Tracheophyta</taxon>
        <taxon>Spermatophyta</taxon>
        <taxon>Magnoliopsida</taxon>
        <taxon>eudicotyledons</taxon>
        <taxon>Gunneridae</taxon>
        <taxon>Pentapetalae</taxon>
        <taxon>asterids</taxon>
        <taxon>lamiids</taxon>
        <taxon>Solanales</taxon>
        <taxon>Solanaceae</taxon>
        <taxon>Solanoideae</taxon>
        <taxon>Datureae</taxon>
        <taxon>Datura</taxon>
    </lineage>
</organism>
<dbReference type="EMBL" id="JACEIK010002781">
    <property type="protein sequence ID" value="MCD9638821.1"/>
    <property type="molecule type" value="Genomic_DNA"/>
</dbReference>
<proteinExistence type="predicted"/>
<dbReference type="Proteomes" id="UP000823775">
    <property type="component" value="Unassembled WGS sequence"/>
</dbReference>
<protein>
    <submittedName>
        <fullName evidence="1">Uncharacterized protein</fullName>
    </submittedName>
</protein>
<evidence type="ECO:0000313" key="1">
    <source>
        <dbReference type="EMBL" id="MCD9638821.1"/>
    </source>
</evidence>
<sequence>MESFIDQDPTDIASGFIAQAATIDPVNTSHLYYISSSHLPRILLVNIDFDGNGFVGWKRGGLIALTAKNKAGNAASKLGKFERKNITQKLTWETVPQIYENFPENIIVAELYEEVAEQYDDYFLGIVL</sequence>
<evidence type="ECO:0000313" key="2">
    <source>
        <dbReference type="Proteomes" id="UP000823775"/>
    </source>
</evidence>